<organism evidence="4 5">
    <name type="scientific">Adineta steineri</name>
    <dbReference type="NCBI Taxonomy" id="433720"/>
    <lineage>
        <taxon>Eukaryota</taxon>
        <taxon>Metazoa</taxon>
        <taxon>Spiralia</taxon>
        <taxon>Gnathifera</taxon>
        <taxon>Rotifera</taxon>
        <taxon>Eurotatoria</taxon>
        <taxon>Bdelloidea</taxon>
        <taxon>Adinetida</taxon>
        <taxon>Adinetidae</taxon>
        <taxon>Adineta</taxon>
    </lineage>
</organism>
<dbReference type="InterPro" id="IPR050091">
    <property type="entry name" value="PKS_NRPS_Biosynth_Enz"/>
</dbReference>
<dbReference type="Proteomes" id="UP000663881">
    <property type="component" value="Unassembled WGS sequence"/>
</dbReference>
<comment type="caution">
    <text evidence="4">The sequence shown here is derived from an EMBL/GenBank/DDBJ whole genome shotgun (WGS) entry which is preliminary data.</text>
</comment>
<sequence length="163" mass="18264">MFEAGIVDPCHHLLMLKFVHSSDHAEYSVEKTNGTKISVYIGQFSTDYAVATACIKSEHRSRFHGPNTLLYNTSAYLSYHFNLQGPNVSLDVTCSSSLEALHMGVQCLRTNEADMAVCGGVNGFLHQKVFYNIYLLVHNHLVEEVDHLVLMLMVMLKVKNSVD</sequence>
<evidence type="ECO:0000256" key="2">
    <source>
        <dbReference type="ARBA" id="ARBA00022553"/>
    </source>
</evidence>
<keyword evidence="2" id="KW-0597">Phosphoprotein</keyword>
<keyword evidence="1" id="KW-0596">Phosphopantetheine</keyword>
<evidence type="ECO:0000259" key="3">
    <source>
        <dbReference type="Pfam" id="PF00109"/>
    </source>
</evidence>
<evidence type="ECO:0000313" key="4">
    <source>
        <dbReference type="EMBL" id="CAF4351000.1"/>
    </source>
</evidence>
<dbReference type="PANTHER" id="PTHR43775:SF37">
    <property type="entry name" value="SI:DKEY-61P9.11"/>
    <property type="match status" value="1"/>
</dbReference>
<accession>A0A820L304</accession>
<dbReference type="GO" id="GO:0004312">
    <property type="term" value="F:fatty acid synthase activity"/>
    <property type="evidence" value="ECO:0007669"/>
    <property type="project" value="TreeGrafter"/>
</dbReference>
<dbReference type="InterPro" id="IPR016039">
    <property type="entry name" value="Thiolase-like"/>
</dbReference>
<dbReference type="AlphaFoldDB" id="A0A820L304"/>
<dbReference type="SUPFAM" id="SSF53901">
    <property type="entry name" value="Thiolase-like"/>
    <property type="match status" value="1"/>
</dbReference>
<dbReference type="EMBL" id="CAJOAY010021732">
    <property type="protein sequence ID" value="CAF4351000.1"/>
    <property type="molecule type" value="Genomic_DNA"/>
</dbReference>
<dbReference type="PANTHER" id="PTHR43775">
    <property type="entry name" value="FATTY ACID SYNTHASE"/>
    <property type="match status" value="1"/>
</dbReference>
<reference evidence="4" key="1">
    <citation type="submission" date="2021-02" db="EMBL/GenBank/DDBJ databases">
        <authorList>
            <person name="Nowell W R."/>
        </authorList>
    </citation>
    <scope>NUCLEOTIDE SEQUENCE</scope>
</reference>
<dbReference type="InterPro" id="IPR014030">
    <property type="entry name" value="Ketoacyl_synth_N"/>
</dbReference>
<feature type="domain" description="Beta-ketoacyl synthase-like N-terminal" evidence="3">
    <location>
        <begin position="4"/>
        <end position="131"/>
    </location>
</feature>
<dbReference type="GO" id="GO:0006633">
    <property type="term" value="P:fatty acid biosynthetic process"/>
    <property type="evidence" value="ECO:0007669"/>
    <property type="project" value="TreeGrafter"/>
</dbReference>
<dbReference type="Gene3D" id="3.40.47.10">
    <property type="match status" value="1"/>
</dbReference>
<protein>
    <recommendedName>
        <fullName evidence="3">Beta-ketoacyl synthase-like N-terminal domain-containing protein</fullName>
    </recommendedName>
</protein>
<proteinExistence type="predicted"/>
<evidence type="ECO:0000313" key="5">
    <source>
        <dbReference type="Proteomes" id="UP000663881"/>
    </source>
</evidence>
<gene>
    <name evidence="4" type="ORF">OKA104_LOCUS48803</name>
</gene>
<evidence type="ECO:0000256" key="1">
    <source>
        <dbReference type="ARBA" id="ARBA00022450"/>
    </source>
</evidence>
<dbReference type="Pfam" id="PF00109">
    <property type="entry name" value="ketoacyl-synt"/>
    <property type="match status" value="1"/>
</dbReference>
<name>A0A820L304_9BILA</name>
<dbReference type="GO" id="GO:0044550">
    <property type="term" value="P:secondary metabolite biosynthetic process"/>
    <property type="evidence" value="ECO:0007669"/>
    <property type="project" value="TreeGrafter"/>
</dbReference>